<evidence type="ECO:0000313" key="2">
    <source>
        <dbReference type="WBParaSite" id="PSU_v2.g5848.t1"/>
    </source>
</evidence>
<sequence length="519" mass="59544">MDFNSLKAQIVEKVKQSVSQYIEERVDELLREFFAPLLVQKAETEGGIEVSTQVTTSLQSSKASASLDNIAEQTSVFAEEHDHSLSATSSRLSVLDKPSAALDFSEFVKYRRSYHLSIFGAMCSTKSLNILFNNTSQGLLYIVSQYHHQFSRVIPGFGTIYRQFVAYNNVHDPIVFKGHTAYDRIQELQHLLFDYLCFWIKSAYYLGQEKRTSGIRHMWKCNHPGEERVLVVGLSFDMFALNEQNMDEDVYQIITAFFVKKVDVNPVIANFINSDDLTVESDISEENELNSSLGSLNEPIISDLEITKATLRVLLNGTDPACLFRNSPLFSKTILSVGKHDIAKHEIRIMFNNVHQGILHLLIVWFDRFRKLIPEFESLPLEILSKRDVLTVAGNVSRNSDLSGENALIYLQCLVYRFLHSSIISENYLGYENRSFGQRHVWTLPKSFEDDMVLALTLIDEIVIEDNKCYYKVNTAFFLPLSYIRKFQINKPSAEIQSPFYFAPQTSIRKRGKYGRTRF</sequence>
<dbReference type="Proteomes" id="UP000887577">
    <property type="component" value="Unplaced"/>
</dbReference>
<keyword evidence="1" id="KW-1185">Reference proteome</keyword>
<accession>A0A914YZC5</accession>
<reference evidence="2" key="1">
    <citation type="submission" date="2022-11" db="UniProtKB">
        <authorList>
            <consortium name="WormBaseParasite"/>
        </authorList>
    </citation>
    <scope>IDENTIFICATION</scope>
</reference>
<organism evidence="1 2">
    <name type="scientific">Panagrolaimus superbus</name>
    <dbReference type="NCBI Taxonomy" id="310955"/>
    <lineage>
        <taxon>Eukaryota</taxon>
        <taxon>Metazoa</taxon>
        <taxon>Ecdysozoa</taxon>
        <taxon>Nematoda</taxon>
        <taxon>Chromadorea</taxon>
        <taxon>Rhabditida</taxon>
        <taxon>Tylenchina</taxon>
        <taxon>Panagrolaimomorpha</taxon>
        <taxon>Panagrolaimoidea</taxon>
        <taxon>Panagrolaimidae</taxon>
        <taxon>Panagrolaimus</taxon>
    </lineage>
</organism>
<protein>
    <submittedName>
        <fullName evidence="2">Uncharacterized protein</fullName>
    </submittedName>
</protein>
<dbReference type="WBParaSite" id="PSU_v2.g5848.t1">
    <property type="protein sequence ID" value="PSU_v2.g5848.t1"/>
    <property type="gene ID" value="PSU_v2.g5848"/>
</dbReference>
<dbReference type="AlphaFoldDB" id="A0A914YZC5"/>
<name>A0A914YZC5_9BILA</name>
<proteinExistence type="predicted"/>
<evidence type="ECO:0000313" key="1">
    <source>
        <dbReference type="Proteomes" id="UP000887577"/>
    </source>
</evidence>